<dbReference type="InterPro" id="IPR029058">
    <property type="entry name" value="AB_hydrolase_fold"/>
</dbReference>
<dbReference type="InterPro" id="IPR050261">
    <property type="entry name" value="FrsA_esterase"/>
</dbReference>
<name>S3W0S0_9LEPT</name>
<protein>
    <submittedName>
        <fullName evidence="3">X-Pro dipeptidyl-peptidase C-terminal non-catalytic domain protein</fullName>
    </submittedName>
</protein>
<feature type="domain" description="Xaa-Pro dipeptidyl-peptidase C-terminal" evidence="2">
    <location>
        <begin position="366"/>
        <end position="595"/>
    </location>
</feature>
<dbReference type="GO" id="GO:0008239">
    <property type="term" value="F:dipeptidyl-peptidase activity"/>
    <property type="evidence" value="ECO:0007669"/>
    <property type="project" value="InterPro"/>
</dbReference>
<dbReference type="PANTHER" id="PTHR22946:SF9">
    <property type="entry name" value="POLYKETIDE TRANSFERASE AF380"/>
    <property type="match status" value="1"/>
</dbReference>
<dbReference type="InterPro" id="IPR000383">
    <property type="entry name" value="Xaa-Pro-like_dom"/>
</dbReference>
<dbReference type="Proteomes" id="UP000014540">
    <property type="component" value="Unassembled WGS sequence"/>
</dbReference>
<dbReference type="SUPFAM" id="SSF53474">
    <property type="entry name" value="alpha/beta-Hydrolases"/>
    <property type="match status" value="1"/>
</dbReference>
<accession>S3W0S0</accession>
<organism evidence="3 4">
    <name type="scientific">Leptospira fainei serovar Hurstbridge str. BUT 6</name>
    <dbReference type="NCBI Taxonomy" id="1193011"/>
    <lineage>
        <taxon>Bacteria</taxon>
        <taxon>Pseudomonadati</taxon>
        <taxon>Spirochaetota</taxon>
        <taxon>Spirochaetia</taxon>
        <taxon>Leptospirales</taxon>
        <taxon>Leptospiraceae</taxon>
        <taxon>Leptospira</taxon>
    </lineage>
</organism>
<evidence type="ECO:0000256" key="1">
    <source>
        <dbReference type="ARBA" id="ARBA00022801"/>
    </source>
</evidence>
<comment type="caution">
    <text evidence="3">The sequence shown here is derived from an EMBL/GenBank/DDBJ whole genome shotgun (WGS) entry which is preliminary data.</text>
</comment>
<dbReference type="InterPro" id="IPR013736">
    <property type="entry name" value="Xaa-Pro_dipept_C"/>
</dbReference>
<dbReference type="InterPro" id="IPR008979">
    <property type="entry name" value="Galactose-bd-like_sf"/>
</dbReference>
<keyword evidence="1" id="KW-0378">Hydrolase</keyword>
<dbReference type="SUPFAM" id="SSF49785">
    <property type="entry name" value="Galactose-binding domain-like"/>
    <property type="match status" value="1"/>
</dbReference>
<dbReference type="Gene3D" id="2.60.120.260">
    <property type="entry name" value="Galactose-binding domain-like"/>
    <property type="match status" value="1"/>
</dbReference>
<reference evidence="3" key="1">
    <citation type="submission" date="2013-04" db="EMBL/GenBank/DDBJ databases">
        <authorList>
            <person name="Harkins D.M."/>
            <person name="Durkin A.S."/>
            <person name="Selengut J.D."/>
            <person name="Sanka R."/>
            <person name="DePew J."/>
            <person name="Purushe J."/>
            <person name="Ahmed A."/>
            <person name="van der Linden H."/>
            <person name="Goris M.G.A."/>
            <person name="Hartskeerl R.A."/>
            <person name="Vinetz J.M."/>
            <person name="Sutton G.G."/>
            <person name="Nelson W.C."/>
            <person name="Fouts D.E."/>
        </authorList>
    </citation>
    <scope>NUCLEOTIDE SEQUENCE [LARGE SCALE GENOMIC DNA]</scope>
    <source>
        <strain evidence="3">BUT 6</strain>
    </source>
</reference>
<evidence type="ECO:0000259" key="2">
    <source>
        <dbReference type="SMART" id="SM00939"/>
    </source>
</evidence>
<dbReference type="InterPro" id="IPR005674">
    <property type="entry name" value="CocE/Ser_esterase"/>
</dbReference>
<dbReference type="STRING" id="1193011.LEP1GSC058_3715"/>
<dbReference type="Pfam" id="PF08530">
    <property type="entry name" value="PepX_C"/>
    <property type="match status" value="1"/>
</dbReference>
<dbReference type="Gene3D" id="3.40.50.1820">
    <property type="entry name" value="alpha/beta hydrolase"/>
    <property type="match status" value="1"/>
</dbReference>
<dbReference type="SMART" id="SM00939">
    <property type="entry name" value="PepX_C"/>
    <property type="match status" value="1"/>
</dbReference>
<evidence type="ECO:0000313" key="4">
    <source>
        <dbReference type="Proteomes" id="UP000014540"/>
    </source>
</evidence>
<evidence type="ECO:0000313" key="3">
    <source>
        <dbReference type="EMBL" id="EPG73917.1"/>
    </source>
</evidence>
<keyword evidence="4" id="KW-1185">Reference proteome</keyword>
<dbReference type="AlphaFoldDB" id="S3W0S0"/>
<dbReference type="EMBL" id="AKWZ02000010">
    <property type="protein sequence ID" value="EPG73917.1"/>
    <property type="molecule type" value="Genomic_DNA"/>
</dbReference>
<dbReference type="Pfam" id="PF02129">
    <property type="entry name" value="Peptidase_S15"/>
    <property type="match status" value="1"/>
</dbReference>
<gene>
    <name evidence="3" type="ORF">LEP1GSC058_3715</name>
</gene>
<dbReference type="PANTHER" id="PTHR22946">
    <property type="entry name" value="DIENELACTONE HYDROLASE DOMAIN-CONTAINING PROTEIN-RELATED"/>
    <property type="match status" value="1"/>
</dbReference>
<proteinExistence type="predicted"/>
<dbReference type="GO" id="GO:0052689">
    <property type="term" value="F:carboxylic ester hydrolase activity"/>
    <property type="evidence" value="ECO:0007669"/>
    <property type="project" value="UniProtKB-ARBA"/>
</dbReference>
<sequence>MASAKKLKEKEKMRIGYRTFVMRICITSLACVAGFSSCKNESGNSSGQNAAFLAALIPGVSQQAQNSASINGVSASSFSASDTASQINAAFAQQNDGSFIFDDSIKVTAQDGVVLTANIFKPVNPPAGMKYPAVVFVNSWALNKYEYLVPAAILAKKGYVVLSYNTRGFGTSGGLINTAGPLDRQDLSSILDWLLANAPVDPANIGIGGISYGAGISLIGVSEEPRIKTAVAMSGWGDLKRSLYGNSTPRIVWGLLLIGSGYFLGHMDPIIAQYFQNLIDQTNIAAVSAWAQDRSPDNFIAQLNAAGKPIYMSNNFEDDLFNPNEILDYYAQLTVPKKLDLNEGIHASAEIPGILGLSNYVWSNAYDWFDYWLKGVNNGIMSKPQVSFQKKFNGARVTLPSWPSPTVSQKTYYLKPRGLFTDGQISTTQNTSNANTVILSGADTLATSGVPIISDILAAHLDVPVTAPVGLISRINGIVYQSDTLASAIKIRGKIFWNGTVSSSLGKANVNVYFYDLDTSGIGTLITHGTGTIFDAASGETRNLSIDLNAVAYDLPAGHKIAIALDTYDPLYSVPTLLIYALSVKHSASQQSTLVIQSE</sequence>
<dbReference type="NCBIfam" id="TIGR00976">
    <property type="entry name" value="CocE_NonD"/>
    <property type="match status" value="1"/>
</dbReference>